<evidence type="ECO:0000313" key="3">
    <source>
        <dbReference type="Proteomes" id="UP000682733"/>
    </source>
</evidence>
<dbReference type="GO" id="GO:0015074">
    <property type="term" value="P:DNA integration"/>
    <property type="evidence" value="ECO:0007669"/>
    <property type="project" value="InterPro"/>
</dbReference>
<dbReference type="InterPro" id="IPR050951">
    <property type="entry name" value="Retrovirus_Pol_polyprotein"/>
</dbReference>
<feature type="domain" description="Integrase catalytic" evidence="1">
    <location>
        <begin position="79"/>
        <end position="230"/>
    </location>
</feature>
<dbReference type="PROSITE" id="PS50994">
    <property type="entry name" value="INTEGRASE"/>
    <property type="match status" value="1"/>
</dbReference>
<evidence type="ECO:0000259" key="1">
    <source>
        <dbReference type="PROSITE" id="PS50994"/>
    </source>
</evidence>
<dbReference type="EMBL" id="CAJOBA010071408">
    <property type="protein sequence ID" value="CAF4393979.1"/>
    <property type="molecule type" value="Genomic_DNA"/>
</dbReference>
<organism evidence="2 3">
    <name type="scientific">Didymodactylos carnosus</name>
    <dbReference type="NCBI Taxonomy" id="1234261"/>
    <lineage>
        <taxon>Eukaryota</taxon>
        <taxon>Metazoa</taxon>
        <taxon>Spiralia</taxon>
        <taxon>Gnathifera</taxon>
        <taxon>Rotifera</taxon>
        <taxon>Eurotatoria</taxon>
        <taxon>Bdelloidea</taxon>
        <taxon>Philodinida</taxon>
        <taxon>Philodinidae</taxon>
        <taxon>Didymodactylos</taxon>
    </lineage>
</organism>
<dbReference type="PANTHER" id="PTHR37984:SF5">
    <property type="entry name" value="PROTEIN NYNRIN-LIKE"/>
    <property type="match status" value="1"/>
</dbReference>
<sequence>NNAWAGHQHGYLLAIRFYKDTTAAAEGQNDNTDTLSTDKRETTTLIRVGKWNCPQNPQESGASTVEVTILQTKPAGKLQPIVPPIGILDLMELDFVGPVPPSSNGNKYILVCTDYLSRYVITQATDSCTAETAAEFLAEKVILQYGVPKQLLTDRGTHFMANVFEATASRCGVNHIATTTYHPQSNGLTERFNATLVGSIATYVNQQQSDWDDYLPYVTFAAQYEPNKNK</sequence>
<accession>A0A8S2VDQ3</accession>
<protein>
    <recommendedName>
        <fullName evidence="1">Integrase catalytic domain-containing protein</fullName>
    </recommendedName>
</protein>
<feature type="non-terminal residue" evidence="2">
    <location>
        <position position="1"/>
    </location>
</feature>
<dbReference type="AlphaFoldDB" id="A0A8S2VDQ3"/>
<gene>
    <name evidence="2" type="ORF">TMI583_LOCUS43178</name>
</gene>
<dbReference type="Gene3D" id="3.30.420.10">
    <property type="entry name" value="Ribonuclease H-like superfamily/Ribonuclease H"/>
    <property type="match status" value="1"/>
</dbReference>
<dbReference type="GO" id="GO:0003676">
    <property type="term" value="F:nucleic acid binding"/>
    <property type="evidence" value="ECO:0007669"/>
    <property type="project" value="InterPro"/>
</dbReference>
<comment type="caution">
    <text evidence="2">The sequence shown here is derived from an EMBL/GenBank/DDBJ whole genome shotgun (WGS) entry which is preliminary data.</text>
</comment>
<dbReference type="Pfam" id="PF00665">
    <property type="entry name" value="rve"/>
    <property type="match status" value="1"/>
</dbReference>
<dbReference type="InterPro" id="IPR001584">
    <property type="entry name" value="Integrase_cat-core"/>
</dbReference>
<dbReference type="SUPFAM" id="SSF53098">
    <property type="entry name" value="Ribonuclease H-like"/>
    <property type="match status" value="1"/>
</dbReference>
<name>A0A8S2VDQ3_9BILA</name>
<dbReference type="InterPro" id="IPR036397">
    <property type="entry name" value="RNaseH_sf"/>
</dbReference>
<dbReference type="PANTHER" id="PTHR37984">
    <property type="entry name" value="PROTEIN CBG26694"/>
    <property type="match status" value="1"/>
</dbReference>
<proteinExistence type="predicted"/>
<dbReference type="Proteomes" id="UP000682733">
    <property type="component" value="Unassembled WGS sequence"/>
</dbReference>
<dbReference type="FunFam" id="3.30.420.10:FF:000032">
    <property type="entry name" value="Retrovirus-related Pol polyprotein from transposon 297-like Protein"/>
    <property type="match status" value="1"/>
</dbReference>
<evidence type="ECO:0000313" key="2">
    <source>
        <dbReference type="EMBL" id="CAF4393979.1"/>
    </source>
</evidence>
<dbReference type="InterPro" id="IPR012337">
    <property type="entry name" value="RNaseH-like_sf"/>
</dbReference>
<reference evidence="2" key="1">
    <citation type="submission" date="2021-02" db="EMBL/GenBank/DDBJ databases">
        <authorList>
            <person name="Nowell W R."/>
        </authorList>
    </citation>
    <scope>NUCLEOTIDE SEQUENCE</scope>
</reference>